<accession>A0AAJ1AUE7</accession>
<keyword evidence="1" id="KW-0695">RNA-directed DNA polymerase</keyword>
<protein>
    <submittedName>
        <fullName evidence="1">Reverse transcriptase</fullName>
    </submittedName>
</protein>
<reference evidence="1 2" key="1">
    <citation type="submission" date="2020-06" db="EMBL/GenBank/DDBJ databases">
        <title>Genomic analysis of Escherichia coli Ec98 resistant to antibiotic.</title>
        <authorList>
            <person name="Campos L."/>
        </authorList>
    </citation>
    <scope>NUCLEOTIDE SEQUENCE [LARGE SCALE GENOMIC DNA]</scope>
    <source>
        <strain evidence="1 2">UFU_EC98</strain>
    </source>
</reference>
<dbReference type="RefSeq" id="WP_001327936.1">
    <property type="nucleotide sequence ID" value="NZ_AP021933.1"/>
</dbReference>
<comment type="caution">
    <text evidence="1">The sequence shown here is derived from an EMBL/GenBank/DDBJ whole genome shotgun (WGS) entry which is preliminary data.</text>
</comment>
<dbReference type="EMBL" id="JACCJF010000039">
    <property type="protein sequence ID" value="MBZ4695780.1"/>
    <property type="molecule type" value="Genomic_DNA"/>
</dbReference>
<organism evidence="1 2">
    <name type="scientific">Escherichia coli</name>
    <dbReference type="NCBI Taxonomy" id="562"/>
    <lineage>
        <taxon>Bacteria</taxon>
        <taxon>Pseudomonadati</taxon>
        <taxon>Pseudomonadota</taxon>
        <taxon>Gammaproteobacteria</taxon>
        <taxon>Enterobacterales</taxon>
        <taxon>Enterobacteriaceae</taxon>
        <taxon>Escherichia</taxon>
    </lineage>
</organism>
<dbReference type="GO" id="GO:0003964">
    <property type="term" value="F:RNA-directed DNA polymerase activity"/>
    <property type="evidence" value="ECO:0007669"/>
    <property type="project" value="UniProtKB-KW"/>
</dbReference>
<keyword evidence="1" id="KW-0808">Transferase</keyword>
<dbReference type="AlphaFoldDB" id="A0AAJ1AUE7"/>
<sequence>MESKLKQKVNEKKSAVARPWERKLWADSDGPCCFTKRLGRQAELGSLRT</sequence>
<keyword evidence="1" id="KW-0548">Nucleotidyltransferase</keyword>
<evidence type="ECO:0000313" key="2">
    <source>
        <dbReference type="Proteomes" id="UP000225264"/>
    </source>
</evidence>
<gene>
    <name evidence="1" type="ORF">CQ842_22550</name>
</gene>
<name>A0AAJ1AUE7_ECOLX</name>
<proteinExistence type="predicted"/>
<evidence type="ECO:0000313" key="1">
    <source>
        <dbReference type="EMBL" id="MBZ4695780.1"/>
    </source>
</evidence>
<dbReference type="Proteomes" id="UP000225264">
    <property type="component" value="Unassembled WGS sequence"/>
</dbReference>